<reference evidence="2 3" key="1">
    <citation type="journal article" date="2020" name="Mol. Biol. Evol.">
        <title>Distinct Expression and Methylation Patterns for Genes with Different Fates following a Single Whole-Genome Duplication in Flowering Plants.</title>
        <authorList>
            <person name="Shi T."/>
            <person name="Rahmani R.S."/>
            <person name="Gugger P.F."/>
            <person name="Wang M."/>
            <person name="Li H."/>
            <person name="Zhang Y."/>
            <person name="Li Z."/>
            <person name="Wang Q."/>
            <person name="Van de Peer Y."/>
            <person name="Marchal K."/>
            <person name="Chen J."/>
        </authorList>
    </citation>
    <scope>NUCLEOTIDE SEQUENCE [LARGE SCALE GENOMIC DNA]</scope>
    <source>
        <tissue evidence="2">Leaf</tissue>
    </source>
</reference>
<keyword evidence="3" id="KW-1185">Reference proteome</keyword>
<protein>
    <recommendedName>
        <fullName evidence="1">RNase H type-1 domain-containing protein</fullName>
    </recommendedName>
</protein>
<comment type="caution">
    <text evidence="2">The sequence shown here is derived from an EMBL/GenBank/DDBJ whole genome shotgun (WGS) entry which is preliminary data.</text>
</comment>
<dbReference type="InterPro" id="IPR053151">
    <property type="entry name" value="RNase_H-like"/>
</dbReference>
<feature type="domain" description="RNase H type-1" evidence="1">
    <location>
        <begin position="56"/>
        <end position="137"/>
    </location>
</feature>
<dbReference type="AlphaFoldDB" id="A0A822ZLA2"/>
<dbReference type="InterPro" id="IPR002156">
    <property type="entry name" value="RNaseH_domain"/>
</dbReference>
<dbReference type="EMBL" id="DUZY01000007">
    <property type="protein sequence ID" value="DAD45962.1"/>
    <property type="molecule type" value="Genomic_DNA"/>
</dbReference>
<dbReference type="PANTHER" id="PTHR47723:SF19">
    <property type="entry name" value="POLYNUCLEOTIDYL TRANSFERASE, RIBONUCLEASE H-LIKE SUPERFAMILY PROTEIN"/>
    <property type="match status" value="1"/>
</dbReference>
<dbReference type="CDD" id="cd06222">
    <property type="entry name" value="RNase_H_like"/>
    <property type="match status" value="1"/>
</dbReference>
<evidence type="ECO:0000259" key="1">
    <source>
        <dbReference type="Pfam" id="PF13456"/>
    </source>
</evidence>
<dbReference type="Pfam" id="PF13456">
    <property type="entry name" value="RVT_3"/>
    <property type="match status" value="1"/>
</dbReference>
<dbReference type="GO" id="GO:0004523">
    <property type="term" value="F:RNA-DNA hybrid ribonuclease activity"/>
    <property type="evidence" value="ECO:0007669"/>
    <property type="project" value="InterPro"/>
</dbReference>
<accession>A0A822ZLA2</accession>
<dbReference type="SUPFAM" id="SSF53098">
    <property type="entry name" value="Ribonuclease H-like"/>
    <property type="match status" value="1"/>
</dbReference>
<evidence type="ECO:0000313" key="2">
    <source>
        <dbReference type="EMBL" id="DAD45962.1"/>
    </source>
</evidence>
<sequence length="169" mass="18451">MEHNVSEPLSVVFATNAKLDGISSNISRQLDTDSFQILVLRYIKWVKPLANTLKLNFNGALNNVSGGISFLLRDSEGSFCFGRALKSSLGTPLEVETRAALEALKFTVDLGVSSLIVEGDSYTIIKVMFGLKENVGSKQLLLIANSSHKSLTARYYGSLKIVTKLYTSN</sequence>
<dbReference type="InterPro" id="IPR044730">
    <property type="entry name" value="RNase_H-like_dom_plant"/>
</dbReference>
<dbReference type="InterPro" id="IPR012337">
    <property type="entry name" value="RNaseH-like_sf"/>
</dbReference>
<dbReference type="Proteomes" id="UP000607653">
    <property type="component" value="Unassembled WGS sequence"/>
</dbReference>
<dbReference type="PANTHER" id="PTHR47723">
    <property type="entry name" value="OS05G0353850 PROTEIN"/>
    <property type="match status" value="1"/>
</dbReference>
<evidence type="ECO:0000313" key="3">
    <source>
        <dbReference type="Proteomes" id="UP000607653"/>
    </source>
</evidence>
<name>A0A822ZLA2_NELNU</name>
<dbReference type="GO" id="GO:0003676">
    <property type="term" value="F:nucleic acid binding"/>
    <property type="evidence" value="ECO:0007669"/>
    <property type="project" value="InterPro"/>
</dbReference>
<dbReference type="InterPro" id="IPR036397">
    <property type="entry name" value="RNaseH_sf"/>
</dbReference>
<organism evidence="2 3">
    <name type="scientific">Nelumbo nucifera</name>
    <name type="common">Sacred lotus</name>
    <dbReference type="NCBI Taxonomy" id="4432"/>
    <lineage>
        <taxon>Eukaryota</taxon>
        <taxon>Viridiplantae</taxon>
        <taxon>Streptophyta</taxon>
        <taxon>Embryophyta</taxon>
        <taxon>Tracheophyta</taxon>
        <taxon>Spermatophyta</taxon>
        <taxon>Magnoliopsida</taxon>
        <taxon>Proteales</taxon>
        <taxon>Nelumbonaceae</taxon>
        <taxon>Nelumbo</taxon>
    </lineage>
</organism>
<dbReference type="Gene3D" id="3.30.420.10">
    <property type="entry name" value="Ribonuclease H-like superfamily/Ribonuclease H"/>
    <property type="match status" value="1"/>
</dbReference>
<proteinExistence type="predicted"/>
<gene>
    <name evidence="2" type="ORF">HUJ06_004192</name>
</gene>